<dbReference type="AlphaFoldDB" id="A0A9D4F8K5"/>
<sequence>MHRNDRKSVNKIGCSFHDEEHSHLAEAHSSTPDVIYIREPPRPAARSLARVHMQVERARKGFYHTRGT</sequence>
<reference evidence="1" key="2">
    <citation type="submission" date="2020-11" db="EMBL/GenBank/DDBJ databases">
        <authorList>
            <person name="McCartney M.A."/>
            <person name="Auch B."/>
            <person name="Kono T."/>
            <person name="Mallez S."/>
            <person name="Becker A."/>
            <person name="Gohl D.M."/>
            <person name="Silverstein K.A.T."/>
            <person name="Koren S."/>
            <person name="Bechman K.B."/>
            <person name="Herman A."/>
            <person name="Abrahante J.E."/>
            <person name="Garbe J."/>
        </authorList>
    </citation>
    <scope>NUCLEOTIDE SEQUENCE</scope>
    <source>
        <strain evidence="1">Duluth1</strain>
        <tissue evidence="1">Whole animal</tissue>
    </source>
</reference>
<reference evidence="1" key="1">
    <citation type="journal article" date="2019" name="bioRxiv">
        <title>The Genome of the Zebra Mussel, Dreissena polymorpha: A Resource for Invasive Species Research.</title>
        <authorList>
            <person name="McCartney M.A."/>
            <person name="Auch B."/>
            <person name="Kono T."/>
            <person name="Mallez S."/>
            <person name="Zhang Y."/>
            <person name="Obille A."/>
            <person name="Becker A."/>
            <person name="Abrahante J.E."/>
            <person name="Garbe J."/>
            <person name="Badalamenti J.P."/>
            <person name="Herman A."/>
            <person name="Mangelson H."/>
            <person name="Liachko I."/>
            <person name="Sullivan S."/>
            <person name="Sone E.D."/>
            <person name="Koren S."/>
            <person name="Silverstein K.A.T."/>
            <person name="Beckman K.B."/>
            <person name="Gohl D.M."/>
        </authorList>
    </citation>
    <scope>NUCLEOTIDE SEQUENCE</scope>
    <source>
        <strain evidence="1">Duluth1</strain>
        <tissue evidence="1">Whole animal</tissue>
    </source>
</reference>
<name>A0A9D4F8K5_DREPO</name>
<proteinExistence type="predicted"/>
<gene>
    <name evidence="1" type="ORF">DPMN_146796</name>
</gene>
<comment type="caution">
    <text evidence="1">The sequence shown here is derived from an EMBL/GenBank/DDBJ whole genome shotgun (WGS) entry which is preliminary data.</text>
</comment>
<evidence type="ECO:0000313" key="2">
    <source>
        <dbReference type="Proteomes" id="UP000828390"/>
    </source>
</evidence>
<keyword evidence="2" id="KW-1185">Reference proteome</keyword>
<organism evidence="1 2">
    <name type="scientific">Dreissena polymorpha</name>
    <name type="common">Zebra mussel</name>
    <name type="synonym">Mytilus polymorpha</name>
    <dbReference type="NCBI Taxonomy" id="45954"/>
    <lineage>
        <taxon>Eukaryota</taxon>
        <taxon>Metazoa</taxon>
        <taxon>Spiralia</taxon>
        <taxon>Lophotrochozoa</taxon>
        <taxon>Mollusca</taxon>
        <taxon>Bivalvia</taxon>
        <taxon>Autobranchia</taxon>
        <taxon>Heteroconchia</taxon>
        <taxon>Euheterodonta</taxon>
        <taxon>Imparidentia</taxon>
        <taxon>Neoheterodontei</taxon>
        <taxon>Myida</taxon>
        <taxon>Dreissenoidea</taxon>
        <taxon>Dreissenidae</taxon>
        <taxon>Dreissena</taxon>
    </lineage>
</organism>
<protein>
    <submittedName>
        <fullName evidence="1">Uncharacterized protein</fullName>
    </submittedName>
</protein>
<evidence type="ECO:0000313" key="1">
    <source>
        <dbReference type="EMBL" id="KAH3793289.1"/>
    </source>
</evidence>
<dbReference type="EMBL" id="JAIWYP010000007">
    <property type="protein sequence ID" value="KAH3793289.1"/>
    <property type="molecule type" value="Genomic_DNA"/>
</dbReference>
<accession>A0A9D4F8K5</accession>
<dbReference type="Proteomes" id="UP000828390">
    <property type="component" value="Unassembled WGS sequence"/>
</dbReference>